<comment type="caution">
    <text evidence="4">The sequence shown here is derived from an EMBL/GenBank/DDBJ whole genome shotgun (WGS) entry which is preliminary data.</text>
</comment>
<protein>
    <recommendedName>
        <fullName evidence="3">Cobalamin-independent methionine synthase MetE N-terminal domain-containing protein</fullName>
    </recommendedName>
</protein>
<evidence type="ECO:0000256" key="2">
    <source>
        <dbReference type="SAM" id="MobiDB-lite"/>
    </source>
</evidence>
<organism evidence="4 5">
    <name type="scientific">Brevibacterium aurantiacum</name>
    <dbReference type="NCBI Taxonomy" id="273384"/>
    <lineage>
        <taxon>Bacteria</taxon>
        <taxon>Bacillati</taxon>
        <taxon>Actinomycetota</taxon>
        <taxon>Actinomycetes</taxon>
        <taxon>Micrococcales</taxon>
        <taxon>Brevibacteriaceae</taxon>
        <taxon>Brevibacterium</taxon>
    </lineage>
</organism>
<name>A0A2A3ZG38_BREAU</name>
<dbReference type="EMBL" id="NRGO01000007">
    <property type="protein sequence ID" value="PCC50467.1"/>
    <property type="molecule type" value="Genomic_DNA"/>
</dbReference>
<dbReference type="Pfam" id="PF08267">
    <property type="entry name" value="Meth_synt_1"/>
    <property type="match status" value="1"/>
</dbReference>
<dbReference type="AlphaFoldDB" id="A0A2A3ZG38"/>
<dbReference type="Gene3D" id="3.20.20.210">
    <property type="match status" value="1"/>
</dbReference>
<dbReference type="GO" id="GO:0008270">
    <property type="term" value="F:zinc ion binding"/>
    <property type="evidence" value="ECO:0007669"/>
    <property type="project" value="InterPro"/>
</dbReference>
<dbReference type="InterPro" id="IPR013215">
    <property type="entry name" value="Cbl-indep_Met_Synth_N"/>
</dbReference>
<gene>
    <name evidence="4" type="ORF">CIK62_05985</name>
</gene>
<feature type="region of interest" description="Disordered" evidence="2">
    <location>
        <begin position="340"/>
        <end position="364"/>
    </location>
</feature>
<dbReference type="PANTHER" id="PTHR30519">
    <property type="entry name" value="5-METHYLTETRAHYDROPTEROYLTRIGLUTAMATE--HOMOCYSTEINE METHYLTRANSFERASE"/>
    <property type="match status" value="1"/>
</dbReference>
<evidence type="ECO:0000259" key="3">
    <source>
        <dbReference type="Pfam" id="PF08267"/>
    </source>
</evidence>
<keyword evidence="1" id="KW-0677">Repeat</keyword>
<dbReference type="GO" id="GO:0008652">
    <property type="term" value="P:amino acid biosynthetic process"/>
    <property type="evidence" value="ECO:0007669"/>
    <property type="project" value="InterPro"/>
</dbReference>
<sequence length="483" mass="51185">MVTGTVTAPSPAAGWRQDGGMLSTFPTATITGYTHLGPNCEQTNALKDYWAGRLDAEAFSQSMHSLRLNTYSHLRELGLDEDYSIPASYTHYDHVLDTALSVGLVASEPTGTDFDVDEYFAAARGMGHQAPFVPELEDSTRFRARPQHLLSLVAEAKAAGHTIRPVLIGPVNLLALAKTSPGTGTSAFERLDELTTAYVDVISILAAAGVDWVQLDEPALTTDVDEHSDTELAEAASRAYATLSRANTRPQIFVTAPHGSLRGGLPALAHSGIDALGVDVSAATRAIDPDYIVRIAAETPASVHLVAGVIDARSVLADDLPTSPSVLQCLGRESFSVSTSTSLPHIPRTGSAEADLPAADTSPACPAKEDVAEAKVAEVKALATTLAEQPADTARSSSRVSRPHRPLRETGDPQQLVASHTVFRLGGQTMPVRLHKSSDGISVGSSQDLALIDRRGDAVAEEAFVLRQHGGDVSTRLSRRRNL</sequence>
<evidence type="ECO:0000313" key="5">
    <source>
        <dbReference type="Proteomes" id="UP000217720"/>
    </source>
</evidence>
<proteinExistence type="predicted"/>
<evidence type="ECO:0000313" key="4">
    <source>
        <dbReference type="EMBL" id="PCC50467.1"/>
    </source>
</evidence>
<dbReference type="Proteomes" id="UP000217720">
    <property type="component" value="Unassembled WGS sequence"/>
</dbReference>
<dbReference type="InterPro" id="IPR038071">
    <property type="entry name" value="UROD/MetE-like_sf"/>
</dbReference>
<feature type="domain" description="Cobalamin-independent methionine synthase MetE N-terminal" evidence="3">
    <location>
        <begin position="28"/>
        <end position="330"/>
    </location>
</feature>
<reference evidence="4 5" key="1">
    <citation type="journal article" date="2017" name="Elife">
        <title>Extensive horizontal gene transfer in cheese-associated bacteria.</title>
        <authorList>
            <person name="Bonham K.S."/>
            <person name="Wolfe B.E."/>
            <person name="Dutton R.J."/>
        </authorList>
    </citation>
    <scope>NUCLEOTIDE SEQUENCE [LARGE SCALE GENOMIC DNA]</scope>
    <source>
        <strain evidence="4 5">900_6</strain>
    </source>
</reference>
<evidence type="ECO:0000256" key="1">
    <source>
        <dbReference type="ARBA" id="ARBA00022737"/>
    </source>
</evidence>
<dbReference type="GO" id="GO:0003871">
    <property type="term" value="F:5-methyltetrahydropteroyltriglutamate-homocysteine S-methyltransferase activity"/>
    <property type="evidence" value="ECO:0007669"/>
    <property type="project" value="InterPro"/>
</dbReference>
<dbReference type="SUPFAM" id="SSF51726">
    <property type="entry name" value="UROD/MetE-like"/>
    <property type="match status" value="1"/>
</dbReference>
<accession>A0A2A3ZG38</accession>
<feature type="region of interest" description="Disordered" evidence="2">
    <location>
        <begin position="387"/>
        <end position="411"/>
    </location>
</feature>